<dbReference type="SUPFAM" id="SSF53041">
    <property type="entry name" value="Resolvase-like"/>
    <property type="match status" value="1"/>
</dbReference>
<accession>A0A3N1D069</accession>
<name>A0A3N1D069_9ACTN</name>
<dbReference type="EMBL" id="RJKE01000001">
    <property type="protein sequence ID" value="ROO86924.1"/>
    <property type="molecule type" value="Genomic_DNA"/>
</dbReference>
<dbReference type="InterPro" id="IPR036162">
    <property type="entry name" value="Resolvase-like_N_sf"/>
</dbReference>
<dbReference type="RefSeq" id="WP_211359832.1">
    <property type="nucleotide sequence ID" value="NZ_RJKE01000001.1"/>
</dbReference>
<reference evidence="2 3" key="1">
    <citation type="submission" date="2018-11" db="EMBL/GenBank/DDBJ databases">
        <title>Sequencing the genomes of 1000 actinobacteria strains.</title>
        <authorList>
            <person name="Klenk H.-P."/>
        </authorList>
    </citation>
    <scope>NUCLEOTIDE SEQUENCE [LARGE SCALE GENOMIC DNA]</scope>
    <source>
        <strain evidence="2 3">DSM 44254</strain>
    </source>
</reference>
<gene>
    <name evidence="2" type="ORF">EDD29_4508</name>
</gene>
<comment type="caution">
    <text evidence="2">The sequence shown here is derived from an EMBL/GenBank/DDBJ whole genome shotgun (WGS) entry which is preliminary data.</text>
</comment>
<sequence length="279" mass="29255">MSIPDFRLVEAHDCSMSICAAPAGPLCRTGEGKVAVQYYTARFRLVPSLAKVLTIVPPERRPGSVREGLPRPAAADAAPSGKARIGYARASTARRSYDAQLDSLAAAGVSRVFAEKVSTRQAHRPELDKAIAFGMDMRKTVLEVTLVAHEHKRLGRGKTVGGGAVTDPDMLAMALLHRTHGLSLRESAAKLVITTGAKSGKHPFAPPSCGCSATTTATTTTTPSRPARSCETPCRGAGVQLVAAWMCVTISTLGPAGKMFYGLTAFGLYQGFGADGGWG</sequence>
<protein>
    <submittedName>
        <fullName evidence="2">Resolvase-like protein</fullName>
    </submittedName>
</protein>
<evidence type="ECO:0000313" key="2">
    <source>
        <dbReference type="EMBL" id="ROO86924.1"/>
    </source>
</evidence>
<organism evidence="2 3">
    <name type="scientific">Actinocorallia herbida</name>
    <dbReference type="NCBI Taxonomy" id="58109"/>
    <lineage>
        <taxon>Bacteria</taxon>
        <taxon>Bacillati</taxon>
        <taxon>Actinomycetota</taxon>
        <taxon>Actinomycetes</taxon>
        <taxon>Streptosporangiales</taxon>
        <taxon>Thermomonosporaceae</taxon>
        <taxon>Actinocorallia</taxon>
    </lineage>
</organism>
<dbReference type="GO" id="GO:0000150">
    <property type="term" value="F:DNA strand exchange activity"/>
    <property type="evidence" value="ECO:0007669"/>
    <property type="project" value="InterPro"/>
</dbReference>
<dbReference type="AlphaFoldDB" id="A0A3N1D069"/>
<dbReference type="Pfam" id="PF00239">
    <property type="entry name" value="Resolvase"/>
    <property type="match status" value="1"/>
</dbReference>
<keyword evidence="3" id="KW-1185">Reference proteome</keyword>
<dbReference type="Proteomes" id="UP000272400">
    <property type="component" value="Unassembled WGS sequence"/>
</dbReference>
<feature type="domain" description="Resolvase/invertase-type recombinase catalytic" evidence="1">
    <location>
        <begin position="84"/>
        <end position="202"/>
    </location>
</feature>
<proteinExistence type="predicted"/>
<evidence type="ECO:0000259" key="1">
    <source>
        <dbReference type="SMART" id="SM00857"/>
    </source>
</evidence>
<dbReference type="SMART" id="SM00857">
    <property type="entry name" value="Resolvase"/>
    <property type="match status" value="1"/>
</dbReference>
<evidence type="ECO:0000313" key="3">
    <source>
        <dbReference type="Proteomes" id="UP000272400"/>
    </source>
</evidence>
<dbReference type="GO" id="GO:0003677">
    <property type="term" value="F:DNA binding"/>
    <property type="evidence" value="ECO:0007669"/>
    <property type="project" value="InterPro"/>
</dbReference>
<dbReference type="Gene3D" id="3.40.50.1390">
    <property type="entry name" value="Resolvase, N-terminal catalytic domain"/>
    <property type="match status" value="1"/>
</dbReference>
<dbReference type="InterPro" id="IPR006119">
    <property type="entry name" value="Resolv_N"/>
</dbReference>